<feature type="domain" description="HTH luxR-type" evidence="4">
    <location>
        <begin position="190"/>
        <end position="253"/>
    </location>
</feature>
<dbReference type="Proteomes" id="UP001499854">
    <property type="component" value="Unassembled WGS sequence"/>
</dbReference>
<organism evidence="5 6">
    <name type="scientific">Catenulispora subtropica</name>
    <dbReference type="NCBI Taxonomy" id="450798"/>
    <lineage>
        <taxon>Bacteria</taxon>
        <taxon>Bacillati</taxon>
        <taxon>Actinomycetota</taxon>
        <taxon>Actinomycetes</taxon>
        <taxon>Catenulisporales</taxon>
        <taxon>Catenulisporaceae</taxon>
        <taxon>Catenulispora</taxon>
    </lineage>
</organism>
<dbReference type="InterPro" id="IPR016032">
    <property type="entry name" value="Sig_transdc_resp-reg_C-effctor"/>
</dbReference>
<reference evidence="6" key="1">
    <citation type="journal article" date="2019" name="Int. J. Syst. Evol. Microbiol.">
        <title>The Global Catalogue of Microorganisms (GCM) 10K type strain sequencing project: providing services to taxonomists for standard genome sequencing and annotation.</title>
        <authorList>
            <consortium name="The Broad Institute Genomics Platform"/>
            <consortium name="The Broad Institute Genome Sequencing Center for Infectious Disease"/>
            <person name="Wu L."/>
            <person name="Ma J."/>
        </authorList>
    </citation>
    <scope>NUCLEOTIDE SEQUENCE [LARGE SCALE GENOMIC DNA]</scope>
    <source>
        <strain evidence="6">JCM 16013</strain>
    </source>
</reference>
<dbReference type="PROSITE" id="PS50043">
    <property type="entry name" value="HTH_LUXR_2"/>
    <property type="match status" value="1"/>
</dbReference>
<evidence type="ECO:0000313" key="6">
    <source>
        <dbReference type="Proteomes" id="UP001499854"/>
    </source>
</evidence>
<proteinExistence type="predicted"/>
<evidence type="ECO:0000256" key="2">
    <source>
        <dbReference type="ARBA" id="ARBA00023125"/>
    </source>
</evidence>
<dbReference type="PANTHER" id="PTHR44688">
    <property type="entry name" value="DNA-BINDING TRANSCRIPTIONAL ACTIVATOR DEVR_DOSR"/>
    <property type="match status" value="1"/>
</dbReference>
<dbReference type="EMBL" id="BAAAQM010000003">
    <property type="protein sequence ID" value="GAA1955305.1"/>
    <property type="molecule type" value="Genomic_DNA"/>
</dbReference>
<dbReference type="PANTHER" id="PTHR44688:SF16">
    <property type="entry name" value="DNA-BINDING TRANSCRIPTIONAL ACTIVATOR DEVR_DOSR"/>
    <property type="match status" value="1"/>
</dbReference>
<comment type="caution">
    <text evidence="5">The sequence shown here is derived from an EMBL/GenBank/DDBJ whole genome shotgun (WGS) entry which is preliminary data.</text>
</comment>
<dbReference type="PRINTS" id="PR00038">
    <property type="entry name" value="HTHLUXR"/>
</dbReference>
<keyword evidence="6" id="KW-1185">Reference proteome</keyword>
<evidence type="ECO:0000313" key="5">
    <source>
        <dbReference type="EMBL" id="GAA1955305.1"/>
    </source>
</evidence>
<sequence>MPSPADVKSRPRPASARIPTPGEVGLRRILAVADVLLGGMEEDELVEHLLPVLRRAVPADSVLWLAGDRQHPKVWHAEPAGAVTAEQAAALDAHHATDPLLAHAWTGSGAAVRRSDLHTDPEFRRLPTYDTVFAPLKARRQLVVGVHPDEQRRVAVVFNRTAPDFAHHDVAVAEALRPRIGRALARFGSPSPRREKVSPREADVLDLLCRGLTDRQIATRLGISPRTVDKHLEHAYVKLGVRCRVQAATRWQS</sequence>
<evidence type="ECO:0000256" key="3">
    <source>
        <dbReference type="ARBA" id="ARBA00023163"/>
    </source>
</evidence>
<gene>
    <name evidence="5" type="ORF">GCM10009838_08710</name>
</gene>
<name>A0ABP5BZI4_9ACTN</name>
<keyword evidence="1" id="KW-0805">Transcription regulation</keyword>
<dbReference type="RefSeq" id="WP_344655595.1">
    <property type="nucleotide sequence ID" value="NZ_BAAAQM010000003.1"/>
</dbReference>
<keyword evidence="3" id="KW-0804">Transcription</keyword>
<evidence type="ECO:0000259" key="4">
    <source>
        <dbReference type="PROSITE" id="PS50043"/>
    </source>
</evidence>
<dbReference type="InterPro" id="IPR000792">
    <property type="entry name" value="Tscrpt_reg_LuxR_C"/>
</dbReference>
<keyword evidence="2" id="KW-0238">DNA-binding</keyword>
<accession>A0ABP5BZI4</accession>
<dbReference type="Pfam" id="PF00196">
    <property type="entry name" value="GerE"/>
    <property type="match status" value="1"/>
</dbReference>
<dbReference type="InterPro" id="IPR036388">
    <property type="entry name" value="WH-like_DNA-bd_sf"/>
</dbReference>
<protein>
    <recommendedName>
        <fullName evidence="4">HTH luxR-type domain-containing protein</fullName>
    </recommendedName>
</protein>
<evidence type="ECO:0000256" key="1">
    <source>
        <dbReference type="ARBA" id="ARBA00023015"/>
    </source>
</evidence>
<dbReference type="SMART" id="SM00421">
    <property type="entry name" value="HTH_LUXR"/>
    <property type="match status" value="1"/>
</dbReference>
<dbReference type="Gene3D" id="1.10.10.10">
    <property type="entry name" value="Winged helix-like DNA-binding domain superfamily/Winged helix DNA-binding domain"/>
    <property type="match status" value="1"/>
</dbReference>
<dbReference type="CDD" id="cd06170">
    <property type="entry name" value="LuxR_C_like"/>
    <property type="match status" value="1"/>
</dbReference>
<dbReference type="SUPFAM" id="SSF46894">
    <property type="entry name" value="C-terminal effector domain of the bipartite response regulators"/>
    <property type="match status" value="1"/>
</dbReference>